<keyword evidence="4" id="KW-0812">Transmembrane</keyword>
<evidence type="ECO:0000256" key="1">
    <source>
        <dbReference type="ARBA" id="ARBA00004571"/>
    </source>
</evidence>
<comment type="similarity">
    <text evidence="2">Belongs to the OmpP1/FadL family.</text>
</comment>
<dbReference type="PANTHER" id="PTHR35093">
    <property type="entry name" value="OUTER MEMBRANE PROTEIN NMB0088-RELATED"/>
    <property type="match status" value="1"/>
</dbReference>
<keyword evidence="7" id="KW-0998">Cell outer membrane</keyword>
<evidence type="ECO:0000256" key="7">
    <source>
        <dbReference type="ARBA" id="ARBA00023237"/>
    </source>
</evidence>
<dbReference type="Gene3D" id="2.40.160.60">
    <property type="entry name" value="Outer membrane protein transport protein (OMPP1/FadL/TodX)"/>
    <property type="match status" value="1"/>
</dbReference>
<dbReference type="InterPro" id="IPR005017">
    <property type="entry name" value="OMPP1/FadL/TodX"/>
</dbReference>
<comment type="caution">
    <text evidence="9">The sequence shown here is derived from an EMBL/GenBank/DDBJ whole genome shotgun (WGS) entry which is preliminary data.</text>
</comment>
<gene>
    <name evidence="9" type="ORF">J2792_000791</name>
</gene>
<evidence type="ECO:0000256" key="2">
    <source>
        <dbReference type="ARBA" id="ARBA00008163"/>
    </source>
</evidence>
<evidence type="ECO:0000313" key="9">
    <source>
        <dbReference type="EMBL" id="MDR6509951.1"/>
    </source>
</evidence>
<accession>A0ABU1MI18</accession>
<evidence type="ECO:0000256" key="3">
    <source>
        <dbReference type="ARBA" id="ARBA00022452"/>
    </source>
</evidence>
<protein>
    <submittedName>
        <fullName evidence="9">Long-chain fatty acid transport protein</fullName>
    </submittedName>
</protein>
<dbReference type="Proteomes" id="UP001184150">
    <property type="component" value="Unassembled WGS sequence"/>
</dbReference>
<feature type="chain" id="PRO_5046235352" evidence="8">
    <location>
        <begin position="28"/>
        <end position="433"/>
    </location>
</feature>
<keyword evidence="3" id="KW-1134">Transmembrane beta strand</keyword>
<dbReference type="EMBL" id="JAVDRD010000001">
    <property type="protein sequence ID" value="MDR6509951.1"/>
    <property type="molecule type" value="Genomic_DNA"/>
</dbReference>
<evidence type="ECO:0000256" key="6">
    <source>
        <dbReference type="ARBA" id="ARBA00023136"/>
    </source>
</evidence>
<dbReference type="Pfam" id="PF03349">
    <property type="entry name" value="Toluene_X"/>
    <property type="match status" value="1"/>
</dbReference>
<dbReference type="RefSeq" id="WP_054131142.1">
    <property type="nucleotide sequence ID" value="NZ_JAVDRD010000001.1"/>
</dbReference>
<evidence type="ECO:0000256" key="8">
    <source>
        <dbReference type="SAM" id="SignalP"/>
    </source>
</evidence>
<evidence type="ECO:0000313" key="10">
    <source>
        <dbReference type="Proteomes" id="UP001184150"/>
    </source>
</evidence>
<evidence type="ECO:0000256" key="5">
    <source>
        <dbReference type="ARBA" id="ARBA00022729"/>
    </source>
</evidence>
<name>A0ABU1MI18_9SPHN</name>
<comment type="subcellular location">
    <subcellularLocation>
        <location evidence="1">Cell outer membrane</location>
        <topology evidence="1">Multi-pass membrane protein</topology>
    </subcellularLocation>
</comment>
<feature type="signal peptide" evidence="8">
    <location>
        <begin position="1"/>
        <end position="27"/>
    </location>
</feature>
<keyword evidence="5 8" id="KW-0732">Signal</keyword>
<keyword evidence="10" id="KW-1185">Reference proteome</keyword>
<organism evidence="9 10">
    <name type="scientific">Novosphingobium capsulatum</name>
    <dbReference type="NCBI Taxonomy" id="13688"/>
    <lineage>
        <taxon>Bacteria</taxon>
        <taxon>Pseudomonadati</taxon>
        <taxon>Pseudomonadota</taxon>
        <taxon>Alphaproteobacteria</taxon>
        <taxon>Sphingomonadales</taxon>
        <taxon>Sphingomonadaceae</taxon>
        <taxon>Novosphingobium</taxon>
    </lineage>
</organism>
<evidence type="ECO:0000256" key="4">
    <source>
        <dbReference type="ARBA" id="ARBA00022692"/>
    </source>
</evidence>
<reference evidence="9 10" key="1">
    <citation type="submission" date="2023-07" db="EMBL/GenBank/DDBJ databases">
        <title>Sorghum-associated microbial communities from plants grown in Nebraska, USA.</title>
        <authorList>
            <person name="Schachtman D."/>
        </authorList>
    </citation>
    <scope>NUCLEOTIDE SEQUENCE [LARGE SCALE GENOMIC DNA]</scope>
    <source>
        <strain evidence="9 10">DS1027</strain>
    </source>
</reference>
<dbReference type="SUPFAM" id="SSF56935">
    <property type="entry name" value="Porins"/>
    <property type="match status" value="1"/>
</dbReference>
<proteinExistence type="inferred from homology"/>
<dbReference type="PANTHER" id="PTHR35093:SF8">
    <property type="entry name" value="OUTER MEMBRANE PROTEIN NMB0088-RELATED"/>
    <property type="match status" value="1"/>
</dbReference>
<sequence>MNLNHRRTLACAVLLAGTAGLASPALAGGFYLQDQSAKATGRAYSGEVADTGAESLWWNPASIGGMTGGEAMLSATGILPSGDVVNNGTLIKRPGQPATAVGGDSVAHNPIHKGVVPSGAIAHSLGNRVAVGLAVTAPYNFTTEYSNSSWARYTALTTRLRTIDIQPSLAVQLTPVISIGGAVNVEHADATLGNALPNLLAVLPDGSQTLSGKGWDVGWSAGTQFRGKTVTVGLSYKSAIKHKLKGDVTIAGLLGPLAANNANISTEADFTTPWQLTFGGRWTVTPGFTLNAQATRFGWSKFNAIQLGSPLNTAIPEDYRNTWAVAVGFDADLSPKWTVRGGVQRDVSPVRPNERDARVPDSNRWNFALGATHAFSRAFKIDVAANYLTLADAPVNRLTAAYAGTPAQTPILVNGMLQKAHVVVLSLGGRVAF</sequence>
<keyword evidence="6" id="KW-0472">Membrane</keyword>